<dbReference type="InterPro" id="IPR027417">
    <property type="entry name" value="P-loop_NTPase"/>
</dbReference>
<dbReference type="GO" id="GO:0016887">
    <property type="term" value="F:ATP hydrolysis activity"/>
    <property type="evidence" value="ECO:0007669"/>
    <property type="project" value="InterPro"/>
</dbReference>
<dbReference type="GO" id="GO:1900753">
    <property type="term" value="P:doxorubicin transport"/>
    <property type="evidence" value="ECO:0007669"/>
    <property type="project" value="InterPro"/>
</dbReference>
<feature type="region of interest" description="Disordered" evidence="10">
    <location>
        <begin position="285"/>
        <end position="317"/>
    </location>
</feature>
<comment type="subcellular location">
    <subcellularLocation>
        <location evidence="1">Cell membrane</location>
        <topology evidence="1">Peripheral membrane protein</topology>
        <orientation evidence="1">Cytoplasmic side</orientation>
    </subcellularLocation>
</comment>
<dbReference type="SMART" id="SM00382">
    <property type="entry name" value="AAA"/>
    <property type="match status" value="1"/>
</dbReference>
<keyword evidence="6" id="KW-1278">Translocase</keyword>
<dbReference type="PANTHER" id="PTHR42711:SF19">
    <property type="entry name" value="DOXORUBICIN RESISTANCE ATP-BINDING PROTEIN DRRA"/>
    <property type="match status" value="1"/>
</dbReference>
<dbReference type="GO" id="GO:0043215">
    <property type="term" value="P:daunorubicin transport"/>
    <property type="evidence" value="ECO:0007669"/>
    <property type="project" value="InterPro"/>
</dbReference>
<keyword evidence="7" id="KW-0472">Membrane</keyword>
<name>A0A402DW66_9CELL</name>
<evidence type="ECO:0000256" key="4">
    <source>
        <dbReference type="ARBA" id="ARBA00022741"/>
    </source>
</evidence>
<evidence type="ECO:0000256" key="10">
    <source>
        <dbReference type="SAM" id="MobiDB-lite"/>
    </source>
</evidence>
<dbReference type="InterPro" id="IPR005894">
    <property type="entry name" value="DrrA"/>
</dbReference>
<dbReference type="AlphaFoldDB" id="A0A402DW66"/>
<keyword evidence="4" id="KW-0547">Nucleotide-binding</keyword>
<feature type="domain" description="ABC transporter" evidence="11">
    <location>
        <begin position="6"/>
        <end position="236"/>
    </location>
</feature>
<keyword evidence="13" id="KW-1185">Reference proteome</keyword>
<dbReference type="OrthoDB" id="9804819at2"/>
<accession>A0A402DW66</accession>
<dbReference type="NCBIfam" id="TIGR01188">
    <property type="entry name" value="drrA"/>
    <property type="match status" value="1"/>
</dbReference>
<gene>
    <name evidence="12" type="ORF">CBZ_34190</name>
</gene>
<keyword evidence="3" id="KW-1003">Cell membrane</keyword>
<dbReference type="PROSITE" id="PS00211">
    <property type="entry name" value="ABC_TRANSPORTER_1"/>
    <property type="match status" value="1"/>
</dbReference>
<dbReference type="FunFam" id="3.40.50.300:FF:000589">
    <property type="entry name" value="ABC transporter, ATP-binding subunit"/>
    <property type="match status" value="1"/>
</dbReference>
<keyword evidence="5 12" id="KW-0067">ATP-binding</keyword>
<sequence length="317" mass="33846">MTAPIVVARGLRKSYGDLTVLDGVDLDVHQGEVLALLGPNGAGKTTTVRILSTLLRPDGGTATVAGADVVREPARVRSAISLTGQYAAVDELLTGEENLRLMARLAHLGPREVRTRTADMLALFDLTDAALRLVKTYSGGMRRRLDLAVSLLSRPQVVFLDEPTTGLDPRSRGDLWDVIRGVVDAGATVLLTTQYLEEADRLADRIVVVDHGRVIADGTAAHLKRTVGSAHVELVLRDGTVQRVSTDGSVGDVHRILGDVGTRAAEVAAWQVREPTLDDVFLTLTGRPTTTGTTGHTTARPDEDTLAAAGPHPRETR</sequence>
<dbReference type="InterPro" id="IPR050763">
    <property type="entry name" value="ABC_transporter_ATP-binding"/>
</dbReference>
<evidence type="ECO:0000313" key="13">
    <source>
        <dbReference type="Proteomes" id="UP000289954"/>
    </source>
</evidence>
<evidence type="ECO:0000256" key="7">
    <source>
        <dbReference type="ARBA" id="ARBA00023136"/>
    </source>
</evidence>
<comment type="similarity">
    <text evidence="9">Belongs to the ABC transporter superfamily. Drug exporter-1 (DrugE1) (TC 3.A.1.105) family.</text>
</comment>
<dbReference type="RefSeq" id="WP_130783041.1">
    <property type="nucleotide sequence ID" value="NZ_BIMR01000391.1"/>
</dbReference>
<dbReference type="SUPFAM" id="SSF52540">
    <property type="entry name" value="P-loop containing nucleoside triphosphate hydrolases"/>
    <property type="match status" value="1"/>
</dbReference>
<dbReference type="InterPro" id="IPR017871">
    <property type="entry name" value="ABC_transporter-like_CS"/>
</dbReference>
<dbReference type="Pfam" id="PF00005">
    <property type="entry name" value="ABC_tran"/>
    <property type="match status" value="1"/>
</dbReference>
<dbReference type="Proteomes" id="UP000289954">
    <property type="component" value="Unassembled WGS sequence"/>
</dbReference>
<dbReference type="GO" id="GO:0046677">
    <property type="term" value="P:response to antibiotic"/>
    <property type="evidence" value="ECO:0007669"/>
    <property type="project" value="UniProtKB-KW"/>
</dbReference>
<keyword evidence="8" id="KW-0046">Antibiotic resistance</keyword>
<evidence type="ECO:0000256" key="3">
    <source>
        <dbReference type="ARBA" id="ARBA00022475"/>
    </source>
</evidence>
<protein>
    <submittedName>
        <fullName evidence="12">Daunorubicin resistance protein DrrA family ABC transporter ATP-binding protein</fullName>
    </submittedName>
</protein>
<evidence type="ECO:0000259" key="11">
    <source>
        <dbReference type="PROSITE" id="PS50893"/>
    </source>
</evidence>
<dbReference type="EMBL" id="BIMR01000391">
    <property type="protein sequence ID" value="GCE78363.1"/>
    <property type="molecule type" value="Genomic_DNA"/>
</dbReference>
<dbReference type="GO" id="GO:0005524">
    <property type="term" value="F:ATP binding"/>
    <property type="evidence" value="ECO:0007669"/>
    <property type="project" value="UniProtKB-KW"/>
</dbReference>
<dbReference type="InterPro" id="IPR003593">
    <property type="entry name" value="AAA+_ATPase"/>
</dbReference>
<evidence type="ECO:0000256" key="9">
    <source>
        <dbReference type="ARBA" id="ARBA00049985"/>
    </source>
</evidence>
<evidence type="ECO:0000256" key="5">
    <source>
        <dbReference type="ARBA" id="ARBA00022840"/>
    </source>
</evidence>
<dbReference type="Gene3D" id="3.40.50.300">
    <property type="entry name" value="P-loop containing nucleotide triphosphate hydrolases"/>
    <property type="match status" value="1"/>
</dbReference>
<evidence type="ECO:0000313" key="12">
    <source>
        <dbReference type="EMBL" id="GCE78363.1"/>
    </source>
</evidence>
<dbReference type="PANTHER" id="PTHR42711">
    <property type="entry name" value="ABC TRANSPORTER ATP-BINDING PROTEIN"/>
    <property type="match status" value="1"/>
</dbReference>
<reference evidence="12 13" key="1">
    <citation type="submission" date="2019-01" db="EMBL/GenBank/DDBJ databases">
        <title>Draft genome sequence of Cellulomonas takizawaensis strain TKZ-21.</title>
        <authorList>
            <person name="Yamamura H."/>
            <person name="Hayashi T."/>
            <person name="Hamada M."/>
            <person name="Serisawa Y."/>
            <person name="Matsuyama K."/>
            <person name="Nakagawa Y."/>
            <person name="Otoguro M."/>
            <person name="Yanagida F."/>
            <person name="Hayakawa M."/>
        </authorList>
    </citation>
    <scope>NUCLEOTIDE SEQUENCE [LARGE SCALE GENOMIC DNA]</scope>
    <source>
        <strain evidence="12 13">NBRC12680</strain>
    </source>
</reference>
<organism evidence="12 13">
    <name type="scientific">Cellulomonas biazotea</name>
    <dbReference type="NCBI Taxonomy" id="1709"/>
    <lineage>
        <taxon>Bacteria</taxon>
        <taxon>Bacillati</taxon>
        <taxon>Actinomycetota</taxon>
        <taxon>Actinomycetes</taxon>
        <taxon>Micrococcales</taxon>
        <taxon>Cellulomonadaceae</taxon>
        <taxon>Cellulomonas</taxon>
    </lineage>
</organism>
<dbReference type="InterPro" id="IPR003439">
    <property type="entry name" value="ABC_transporter-like_ATP-bd"/>
</dbReference>
<evidence type="ECO:0000256" key="1">
    <source>
        <dbReference type="ARBA" id="ARBA00004413"/>
    </source>
</evidence>
<dbReference type="PROSITE" id="PS50893">
    <property type="entry name" value="ABC_TRANSPORTER_2"/>
    <property type="match status" value="1"/>
</dbReference>
<dbReference type="GO" id="GO:0005886">
    <property type="term" value="C:plasma membrane"/>
    <property type="evidence" value="ECO:0007669"/>
    <property type="project" value="UniProtKB-SubCell"/>
</dbReference>
<comment type="caution">
    <text evidence="12">The sequence shown here is derived from an EMBL/GenBank/DDBJ whole genome shotgun (WGS) entry which is preliminary data.</text>
</comment>
<evidence type="ECO:0000256" key="8">
    <source>
        <dbReference type="ARBA" id="ARBA00023251"/>
    </source>
</evidence>
<proteinExistence type="inferred from homology"/>
<keyword evidence="2" id="KW-0813">Transport</keyword>
<evidence type="ECO:0000256" key="2">
    <source>
        <dbReference type="ARBA" id="ARBA00022448"/>
    </source>
</evidence>
<evidence type="ECO:0000256" key="6">
    <source>
        <dbReference type="ARBA" id="ARBA00022967"/>
    </source>
</evidence>
<feature type="compositionally biased region" description="Low complexity" evidence="10">
    <location>
        <begin position="285"/>
        <end position="298"/>
    </location>
</feature>